<dbReference type="Proteomes" id="UP000060699">
    <property type="component" value="Chromosome"/>
</dbReference>
<reference evidence="1 2" key="1">
    <citation type="submission" date="2015-12" db="EMBL/GenBank/DDBJ databases">
        <title>Complete genome of Roseateles depolymerans KCTC 42856.</title>
        <authorList>
            <person name="Kim K.M."/>
        </authorList>
    </citation>
    <scope>NUCLEOTIDE SEQUENCE [LARGE SCALE GENOMIC DNA]</scope>
    <source>
        <strain evidence="1 2">KCTC 42856</strain>
    </source>
</reference>
<gene>
    <name evidence="1" type="ORF">RD2015_2193</name>
</gene>
<name>A0A0U3MEA5_9BURK</name>
<keyword evidence="2" id="KW-1185">Reference proteome</keyword>
<protein>
    <submittedName>
        <fullName evidence="1">Uncharacterized protein</fullName>
    </submittedName>
</protein>
<evidence type="ECO:0000313" key="1">
    <source>
        <dbReference type="EMBL" id="ALV06665.1"/>
    </source>
</evidence>
<dbReference type="KEGG" id="rdp:RD2015_2193"/>
<evidence type="ECO:0000313" key="2">
    <source>
        <dbReference type="Proteomes" id="UP000060699"/>
    </source>
</evidence>
<dbReference type="RefSeq" id="WP_157592948.1">
    <property type="nucleotide sequence ID" value="NZ_CP013729.1"/>
</dbReference>
<dbReference type="AlphaFoldDB" id="A0A0U3MEA5"/>
<dbReference type="EMBL" id="CP013729">
    <property type="protein sequence ID" value="ALV06665.1"/>
    <property type="molecule type" value="Genomic_DNA"/>
</dbReference>
<sequence>MSTLPTLFEQHIDGSFTVSDQVPSRNPDRMEPTFYVRHPDNSFSVFDPAVHCHAIAS</sequence>
<proteinExistence type="predicted"/>
<organism evidence="1 2">
    <name type="scientific">Roseateles depolymerans</name>
    <dbReference type="NCBI Taxonomy" id="76731"/>
    <lineage>
        <taxon>Bacteria</taxon>
        <taxon>Pseudomonadati</taxon>
        <taxon>Pseudomonadota</taxon>
        <taxon>Betaproteobacteria</taxon>
        <taxon>Burkholderiales</taxon>
        <taxon>Sphaerotilaceae</taxon>
        <taxon>Roseateles</taxon>
    </lineage>
</organism>
<accession>A0A0U3MEA5</accession>